<sequence>MENKVDLKGIELTASVPAEFAEILTPEALGFVARLSRKFSRTRESLLKKRSERQRDIDAGNLPGFLPETESIRQGDWKIDPVPENLQDRRVEITGPAGNRKMVVNALNSGAKVFMADFEDANSPTWENSVGGQVNLRDAIRRKIDFTTPEGKRYVLKDKVATLVVRPRGWHLEEKHMKVDGKPVPAGLFDFGLYFFHNAQTLLEKGSGPYFYLPKLESHLEARLWNDVFVYAQDTLHIPQGTIKATVLIETILAAFEMDEILYELRRHSAGLNCGRWDYIFSYLKVFRNQPGTILPDRQQVTMTVPMMRAYTLLTIQTCHKRGAHAIGGMAAQIPIKNDPAANEEALRKVRADKEREVTDGHDGTWVAHPGLVPVAMSVFDEKMPGQNQVQLQRNDVRVTAEDLLEVPTGTITEEGLRTNVRVGIQYIEEWLKGNGAVAINHLMEDAATAEISRAQVWQWIRHPKGVLDDGRKVTFALFEQVLEEELNKIRNEIGDERFASGKYQVARKLFLRLIRDEAFVDFLTLPGYNLLD</sequence>
<evidence type="ECO:0000256" key="2">
    <source>
        <dbReference type="ARBA" id="ARBA00012636"/>
    </source>
</evidence>
<evidence type="ECO:0000313" key="13">
    <source>
        <dbReference type="Proteomes" id="UP000535491"/>
    </source>
</evidence>
<keyword evidence="5 12" id="KW-0808">Transferase</keyword>
<evidence type="ECO:0000256" key="6">
    <source>
        <dbReference type="ARBA" id="ARBA00047918"/>
    </source>
</evidence>
<dbReference type="Pfam" id="PF01274">
    <property type="entry name" value="MS_TIM-barrel"/>
    <property type="match status" value="1"/>
</dbReference>
<dbReference type="GO" id="GO:0004474">
    <property type="term" value="F:malate synthase activity"/>
    <property type="evidence" value="ECO:0007669"/>
    <property type="project" value="UniProtKB-EC"/>
</dbReference>
<dbReference type="NCBIfam" id="TIGR01344">
    <property type="entry name" value="malate_syn_A"/>
    <property type="match status" value="1"/>
</dbReference>
<feature type="domain" description="Malate synthase C-terminal" evidence="11">
    <location>
        <begin position="412"/>
        <end position="531"/>
    </location>
</feature>
<dbReference type="InterPro" id="IPR046363">
    <property type="entry name" value="MS_N_TIM-barrel_dom"/>
</dbReference>
<evidence type="ECO:0000256" key="3">
    <source>
        <dbReference type="ARBA" id="ARBA00022435"/>
    </source>
</evidence>
<dbReference type="AlphaFoldDB" id="A0A7W1WSB5"/>
<dbReference type="SUPFAM" id="SSF51645">
    <property type="entry name" value="Malate synthase G"/>
    <property type="match status" value="1"/>
</dbReference>
<feature type="active site" description="Proton donor" evidence="8">
    <location>
        <position position="446"/>
    </location>
</feature>
<reference evidence="12 13" key="1">
    <citation type="submission" date="2020-07" db="EMBL/GenBank/DDBJ databases">
        <authorList>
            <person name="Feng H."/>
        </authorList>
    </citation>
    <scope>NUCLEOTIDE SEQUENCE [LARGE SCALE GENOMIC DNA]</scope>
    <source>
        <strain evidence="13">s-10</strain>
    </source>
</reference>
<feature type="domain" description="Malate synthase N-terminal" evidence="10">
    <location>
        <begin position="10"/>
        <end position="70"/>
    </location>
</feature>
<evidence type="ECO:0000256" key="4">
    <source>
        <dbReference type="ARBA" id="ARBA00022532"/>
    </source>
</evidence>
<dbReference type="RefSeq" id="WP_181752377.1">
    <property type="nucleotide sequence ID" value="NZ_JACEIQ010000012.1"/>
</dbReference>
<dbReference type="PANTHER" id="PTHR42902:SF1">
    <property type="entry name" value="MALATE SYNTHASE 1-RELATED"/>
    <property type="match status" value="1"/>
</dbReference>
<dbReference type="Pfam" id="PF20659">
    <property type="entry name" value="MS_C"/>
    <property type="match status" value="1"/>
</dbReference>
<evidence type="ECO:0000256" key="1">
    <source>
        <dbReference type="ARBA" id="ARBA00006394"/>
    </source>
</evidence>
<evidence type="ECO:0000259" key="11">
    <source>
        <dbReference type="Pfam" id="PF20659"/>
    </source>
</evidence>
<dbReference type="GO" id="GO:0006097">
    <property type="term" value="P:glyoxylate cycle"/>
    <property type="evidence" value="ECO:0007669"/>
    <property type="project" value="UniProtKB-KW"/>
</dbReference>
<gene>
    <name evidence="12" type="primary">aceB</name>
    <name evidence="12" type="ORF">H1191_12535</name>
</gene>
<protein>
    <recommendedName>
        <fullName evidence="7">Malate synthase</fullName>
        <ecNumber evidence="2">2.3.3.9</ecNumber>
    </recommendedName>
</protein>
<feature type="active site" description="Proton acceptor" evidence="8">
    <location>
        <position position="166"/>
    </location>
</feature>
<keyword evidence="4" id="KW-0816">Tricarboxylic acid cycle</keyword>
<proteinExistence type="inferred from homology"/>
<feature type="domain" description="Malate synthase TIM barrel" evidence="9">
    <location>
        <begin position="162"/>
        <end position="406"/>
    </location>
</feature>
<evidence type="ECO:0000256" key="8">
    <source>
        <dbReference type="PIRSR" id="PIRSR001363-1"/>
    </source>
</evidence>
<evidence type="ECO:0000259" key="10">
    <source>
        <dbReference type="Pfam" id="PF20656"/>
    </source>
</evidence>
<dbReference type="Gene3D" id="1.20.1220.12">
    <property type="entry name" value="Malate synthase, domain III"/>
    <property type="match status" value="1"/>
</dbReference>
<dbReference type="GO" id="GO:0006099">
    <property type="term" value="P:tricarboxylic acid cycle"/>
    <property type="evidence" value="ECO:0007669"/>
    <property type="project" value="UniProtKB-KW"/>
</dbReference>
<comment type="caution">
    <text evidence="12">The sequence shown here is derived from an EMBL/GenBank/DDBJ whole genome shotgun (WGS) entry which is preliminary data.</text>
</comment>
<dbReference type="Proteomes" id="UP000535491">
    <property type="component" value="Unassembled WGS sequence"/>
</dbReference>
<dbReference type="CDD" id="cd00727">
    <property type="entry name" value="malate_synt_A"/>
    <property type="match status" value="1"/>
</dbReference>
<name>A0A7W1WSB5_9BACL</name>
<evidence type="ECO:0000256" key="5">
    <source>
        <dbReference type="ARBA" id="ARBA00022679"/>
    </source>
</evidence>
<accession>A0A7W1WSB5</accession>
<dbReference type="GO" id="GO:0005737">
    <property type="term" value="C:cytoplasm"/>
    <property type="evidence" value="ECO:0007669"/>
    <property type="project" value="TreeGrafter"/>
</dbReference>
<comment type="catalytic activity">
    <reaction evidence="6">
        <text>glyoxylate + acetyl-CoA + H2O = (S)-malate + CoA + H(+)</text>
        <dbReference type="Rhea" id="RHEA:18181"/>
        <dbReference type="ChEBI" id="CHEBI:15377"/>
        <dbReference type="ChEBI" id="CHEBI:15378"/>
        <dbReference type="ChEBI" id="CHEBI:15589"/>
        <dbReference type="ChEBI" id="CHEBI:36655"/>
        <dbReference type="ChEBI" id="CHEBI:57287"/>
        <dbReference type="ChEBI" id="CHEBI:57288"/>
        <dbReference type="EC" id="2.3.3.9"/>
    </reaction>
</comment>
<dbReference type="FunFam" id="1.20.1220.12:FF:000001">
    <property type="entry name" value="Malate synthase"/>
    <property type="match status" value="1"/>
</dbReference>
<dbReference type="PANTHER" id="PTHR42902">
    <property type="entry name" value="MALATE SYNTHASE"/>
    <property type="match status" value="1"/>
</dbReference>
<dbReference type="InterPro" id="IPR044856">
    <property type="entry name" value="Malate_synth_C_sf"/>
</dbReference>
<dbReference type="InterPro" id="IPR006252">
    <property type="entry name" value="Malate_synthA"/>
</dbReference>
<evidence type="ECO:0000259" key="9">
    <source>
        <dbReference type="Pfam" id="PF01274"/>
    </source>
</evidence>
<evidence type="ECO:0000256" key="7">
    <source>
        <dbReference type="ARBA" id="ARBA00068441"/>
    </source>
</evidence>
<dbReference type="EMBL" id="JACEIQ010000012">
    <property type="protein sequence ID" value="MBA4495135.1"/>
    <property type="molecule type" value="Genomic_DNA"/>
</dbReference>
<dbReference type="Pfam" id="PF20656">
    <property type="entry name" value="MS_N"/>
    <property type="match status" value="1"/>
</dbReference>
<dbReference type="InterPro" id="IPR011076">
    <property type="entry name" value="Malate_synth_sf"/>
</dbReference>
<organism evidence="12 13">
    <name type="scientific">Paenactinomyces guangxiensis</name>
    <dbReference type="NCBI Taxonomy" id="1490290"/>
    <lineage>
        <taxon>Bacteria</taxon>
        <taxon>Bacillati</taxon>
        <taxon>Bacillota</taxon>
        <taxon>Bacilli</taxon>
        <taxon>Bacillales</taxon>
        <taxon>Thermoactinomycetaceae</taxon>
        <taxon>Paenactinomyces</taxon>
    </lineage>
</organism>
<dbReference type="Gene3D" id="3.20.20.360">
    <property type="entry name" value="Malate synthase, domain 3"/>
    <property type="match status" value="1"/>
</dbReference>
<dbReference type="PIRSF" id="PIRSF001363">
    <property type="entry name" value="Malate_synth"/>
    <property type="match status" value="1"/>
</dbReference>
<dbReference type="InterPro" id="IPR001465">
    <property type="entry name" value="Malate_synthase_TIM"/>
</dbReference>
<dbReference type="FunFam" id="3.20.20.360:FF:000001">
    <property type="entry name" value="Malate synthase"/>
    <property type="match status" value="1"/>
</dbReference>
<comment type="similarity">
    <text evidence="1">Belongs to the malate synthase family.</text>
</comment>
<dbReference type="InterPro" id="IPR048356">
    <property type="entry name" value="MS_N"/>
</dbReference>
<dbReference type="EC" id="2.3.3.9" evidence="2"/>
<dbReference type="InterPro" id="IPR048355">
    <property type="entry name" value="MS_C"/>
</dbReference>
<evidence type="ECO:0000313" key="12">
    <source>
        <dbReference type="EMBL" id="MBA4495135.1"/>
    </source>
</evidence>
<keyword evidence="3" id="KW-0329">Glyoxylate bypass</keyword>
<keyword evidence="13" id="KW-1185">Reference proteome</keyword>
<keyword evidence="12" id="KW-0012">Acyltransferase</keyword>